<accession>A0A839PVY2</accession>
<dbReference type="GO" id="GO:0030170">
    <property type="term" value="F:pyridoxal phosphate binding"/>
    <property type="evidence" value="ECO:0007669"/>
    <property type="project" value="InterPro"/>
</dbReference>
<evidence type="ECO:0000256" key="3">
    <source>
        <dbReference type="ARBA" id="ARBA00023239"/>
    </source>
</evidence>
<dbReference type="Pfam" id="PF00291">
    <property type="entry name" value="PALP"/>
    <property type="match status" value="1"/>
</dbReference>
<organism evidence="5 6">
    <name type="scientific">Terracoccus luteus</name>
    <dbReference type="NCBI Taxonomy" id="53356"/>
    <lineage>
        <taxon>Bacteria</taxon>
        <taxon>Bacillati</taxon>
        <taxon>Actinomycetota</taxon>
        <taxon>Actinomycetes</taxon>
        <taxon>Micrococcales</taxon>
        <taxon>Intrasporangiaceae</taxon>
        <taxon>Terracoccus</taxon>
    </lineage>
</organism>
<dbReference type="EC" id="4.2.3.1" evidence="5"/>
<keyword evidence="2" id="KW-0663">Pyridoxal phosphate</keyword>
<comment type="cofactor">
    <cofactor evidence="1">
        <name>pyridoxal 5'-phosphate</name>
        <dbReference type="ChEBI" id="CHEBI:597326"/>
    </cofactor>
</comment>
<gene>
    <name evidence="5" type="ORF">FHW14_002416</name>
</gene>
<dbReference type="GO" id="GO:0003941">
    <property type="term" value="F:L-serine ammonia-lyase activity"/>
    <property type="evidence" value="ECO:0007669"/>
    <property type="project" value="TreeGrafter"/>
</dbReference>
<dbReference type="GO" id="GO:0009097">
    <property type="term" value="P:isoleucine biosynthetic process"/>
    <property type="evidence" value="ECO:0007669"/>
    <property type="project" value="TreeGrafter"/>
</dbReference>
<protein>
    <submittedName>
        <fullName evidence="5">Threonine synthase</fullName>
        <ecNumber evidence="5">4.2.3.1</ecNumber>
    </submittedName>
</protein>
<dbReference type="PANTHER" id="PTHR48078:SF6">
    <property type="entry name" value="L-THREONINE DEHYDRATASE CATABOLIC TDCB"/>
    <property type="match status" value="1"/>
</dbReference>
<dbReference type="GO" id="GO:0006565">
    <property type="term" value="P:L-serine catabolic process"/>
    <property type="evidence" value="ECO:0007669"/>
    <property type="project" value="TreeGrafter"/>
</dbReference>
<dbReference type="InterPro" id="IPR036052">
    <property type="entry name" value="TrpB-like_PALP_sf"/>
</dbReference>
<proteinExistence type="predicted"/>
<dbReference type="InterPro" id="IPR000634">
    <property type="entry name" value="Ser/Thr_deHydtase_PyrdxlP-BS"/>
</dbReference>
<evidence type="ECO:0000259" key="4">
    <source>
        <dbReference type="Pfam" id="PF00291"/>
    </source>
</evidence>
<comment type="caution">
    <text evidence="5">The sequence shown here is derived from an EMBL/GenBank/DDBJ whole genome shotgun (WGS) entry which is preliminary data.</text>
</comment>
<name>A0A839PVY2_9MICO</name>
<dbReference type="NCBIfam" id="NF006050">
    <property type="entry name" value="PRK08197.1"/>
    <property type="match status" value="1"/>
</dbReference>
<evidence type="ECO:0000313" key="5">
    <source>
        <dbReference type="EMBL" id="MBB2987233.1"/>
    </source>
</evidence>
<dbReference type="PANTHER" id="PTHR48078">
    <property type="entry name" value="THREONINE DEHYDRATASE, MITOCHONDRIAL-RELATED"/>
    <property type="match status" value="1"/>
</dbReference>
<dbReference type="InterPro" id="IPR001926">
    <property type="entry name" value="TrpB-like_PALP"/>
</dbReference>
<evidence type="ECO:0000256" key="2">
    <source>
        <dbReference type="ARBA" id="ARBA00022898"/>
    </source>
</evidence>
<dbReference type="GO" id="GO:0004794">
    <property type="term" value="F:threonine deaminase activity"/>
    <property type="evidence" value="ECO:0007669"/>
    <property type="project" value="TreeGrafter"/>
</dbReference>
<sequence length="395" mass="41093">MRSALTHLECSDCGRQHDADRLQNLCECGGPLLARYDLASVTSTPEEVGRRPRGIWRWAELLPVHDPDRRRTLGEGETPLLTVPSVGVPGLVVKDEGLNPTGSFKARGAAVGAARAAELGATHVALPTNGNAGAAWAAYGRRHGLGVTVAVPASAPAVTRQEALVTGGEVNVVDGLIGDAGRLVGRAAAARGWFDVSTLKEPYRVEGKKTMGLEIAEQLGWRAPEVVVYPTGGGVGLIGIAKAFDELRELGWLTGPRTRFVAAQSTGCAPVVRAFEQGESDVVPFPDPETVAYGITVAGPLGARQVLRALRSGGGTAVAVDDADALATRDECAAVDGLLLSPEGAVAVHAARVLAERGWIESDERVVVLGTGSPLIQPELLPVPHGLVARDGELA</sequence>
<evidence type="ECO:0000313" key="6">
    <source>
        <dbReference type="Proteomes" id="UP000590811"/>
    </source>
</evidence>
<feature type="domain" description="Tryptophan synthase beta chain-like PALP" evidence="4">
    <location>
        <begin position="72"/>
        <end position="372"/>
    </location>
</feature>
<dbReference type="AlphaFoldDB" id="A0A839PVY2"/>
<dbReference type="Proteomes" id="UP000590811">
    <property type="component" value="Unassembled WGS sequence"/>
</dbReference>
<dbReference type="GO" id="GO:0004795">
    <property type="term" value="F:threonine synthase activity"/>
    <property type="evidence" value="ECO:0007669"/>
    <property type="project" value="UniProtKB-EC"/>
</dbReference>
<dbReference type="PROSITE" id="PS00165">
    <property type="entry name" value="DEHYDRATASE_SER_THR"/>
    <property type="match status" value="1"/>
</dbReference>
<dbReference type="Gene3D" id="3.40.50.1100">
    <property type="match status" value="2"/>
</dbReference>
<dbReference type="RefSeq" id="WP_184510461.1">
    <property type="nucleotide sequence ID" value="NZ_JACHVT010000005.1"/>
</dbReference>
<dbReference type="InterPro" id="IPR050147">
    <property type="entry name" value="Ser/Thr_Dehydratase"/>
</dbReference>
<dbReference type="EMBL" id="JACHVT010000005">
    <property type="protein sequence ID" value="MBB2987233.1"/>
    <property type="molecule type" value="Genomic_DNA"/>
</dbReference>
<evidence type="ECO:0000256" key="1">
    <source>
        <dbReference type="ARBA" id="ARBA00001933"/>
    </source>
</evidence>
<dbReference type="SUPFAM" id="SSF53686">
    <property type="entry name" value="Tryptophan synthase beta subunit-like PLP-dependent enzymes"/>
    <property type="match status" value="1"/>
</dbReference>
<keyword evidence="3 5" id="KW-0456">Lyase</keyword>
<dbReference type="GO" id="GO:0006567">
    <property type="term" value="P:L-threonine catabolic process"/>
    <property type="evidence" value="ECO:0007669"/>
    <property type="project" value="TreeGrafter"/>
</dbReference>
<reference evidence="5 6" key="1">
    <citation type="submission" date="2020-08" db="EMBL/GenBank/DDBJ databases">
        <title>Genomic Encyclopedia of Type Strains, Phase IV (KMG-V): Genome sequencing to study the core and pangenomes of soil and plant-associated prokaryotes.</title>
        <authorList>
            <person name="Whitman W."/>
        </authorList>
    </citation>
    <scope>NUCLEOTIDE SEQUENCE [LARGE SCALE GENOMIC DNA]</scope>
    <source>
        <strain evidence="5 6">B3ACCR2</strain>
    </source>
</reference>